<dbReference type="Proteomes" id="UP000594261">
    <property type="component" value="Chromosome 4"/>
</dbReference>
<dbReference type="AlphaFoldDB" id="A0A7N2LFF2"/>
<dbReference type="InParanoid" id="A0A7N2LFF2"/>
<dbReference type="PANTHER" id="PTHR35218">
    <property type="entry name" value="RNASE H DOMAIN-CONTAINING PROTEIN"/>
    <property type="match status" value="1"/>
</dbReference>
<dbReference type="Gramene" id="QL04p019272:mrna">
    <property type="protein sequence ID" value="QL04p019272:mrna:CDS:1"/>
    <property type="gene ID" value="QL04p019272"/>
</dbReference>
<dbReference type="EnsemblPlants" id="QL04p019272:mrna">
    <property type="protein sequence ID" value="QL04p019272:mrna:CDS:1"/>
    <property type="gene ID" value="QL04p019272"/>
</dbReference>
<evidence type="ECO:0008006" key="3">
    <source>
        <dbReference type="Google" id="ProtNLM"/>
    </source>
</evidence>
<evidence type="ECO:0000313" key="1">
    <source>
        <dbReference type="EnsemblPlants" id="QL04p019272:mrna:CDS:1"/>
    </source>
</evidence>
<dbReference type="InterPro" id="IPR036691">
    <property type="entry name" value="Endo/exonu/phosph_ase_sf"/>
</dbReference>
<dbReference type="SUPFAM" id="SSF56219">
    <property type="entry name" value="DNase I-like"/>
    <property type="match status" value="1"/>
</dbReference>
<protein>
    <recommendedName>
        <fullName evidence="3">Endonuclease/exonuclease/phosphatase domain-containing protein</fullName>
    </recommendedName>
</protein>
<accession>A0A7N2LFF2</accession>
<organism evidence="1 2">
    <name type="scientific">Quercus lobata</name>
    <name type="common">Valley oak</name>
    <dbReference type="NCBI Taxonomy" id="97700"/>
    <lineage>
        <taxon>Eukaryota</taxon>
        <taxon>Viridiplantae</taxon>
        <taxon>Streptophyta</taxon>
        <taxon>Embryophyta</taxon>
        <taxon>Tracheophyta</taxon>
        <taxon>Spermatophyta</taxon>
        <taxon>Magnoliopsida</taxon>
        <taxon>eudicotyledons</taxon>
        <taxon>Gunneridae</taxon>
        <taxon>Pentapetalae</taxon>
        <taxon>rosids</taxon>
        <taxon>fabids</taxon>
        <taxon>Fagales</taxon>
        <taxon>Fagaceae</taxon>
        <taxon>Quercus</taxon>
    </lineage>
</organism>
<evidence type="ECO:0000313" key="2">
    <source>
        <dbReference type="Proteomes" id="UP000594261"/>
    </source>
</evidence>
<dbReference type="OMA" id="TIQQMAG"/>
<sequence>MTVLAWNCRGLGSPSVVRTLIDKVKEKKPILVFLAKMKANQSKVKGIQHKLQFMQGILIPSNGRSRGIMMIWKQGLDIRFKICSNSHIDVVVHGEFGKPPWRATGFYGQPNTNKRYVSWKLMKTLNEQCDMSWFVFGDFNKMTHPEEKLG</sequence>
<reference evidence="1 2" key="1">
    <citation type="journal article" date="2016" name="G3 (Bethesda)">
        <title>First Draft Assembly and Annotation of the Genome of a California Endemic Oak Quercus lobata Nee (Fagaceae).</title>
        <authorList>
            <person name="Sork V.L."/>
            <person name="Fitz-Gibbon S.T."/>
            <person name="Puiu D."/>
            <person name="Crepeau M."/>
            <person name="Gugger P.F."/>
            <person name="Sherman R."/>
            <person name="Stevens K."/>
            <person name="Langley C.H."/>
            <person name="Pellegrini M."/>
            <person name="Salzberg S.L."/>
        </authorList>
    </citation>
    <scope>NUCLEOTIDE SEQUENCE [LARGE SCALE GENOMIC DNA]</scope>
    <source>
        <strain evidence="1 2">cv. SW786</strain>
    </source>
</reference>
<dbReference type="EMBL" id="LRBV02000004">
    <property type="status" value="NOT_ANNOTATED_CDS"/>
    <property type="molecule type" value="Genomic_DNA"/>
</dbReference>
<name>A0A7N2LFF2_QUELO</name>
<proteinExistence type="predicted"/>
<keyword evidence="2" id="KW-1185">Reference proteome</keyword>
<reference evidence="1" key="2">
    <citation type="submission" date="2021-01" db="UniProtKB">
        <authorList>
            <consortium name="EnsemblPlants"/>
        </authorList>
    </citation>
    <scope>IDENTIFICATION</scope>
</reference>
<dbReference type="PANTHER" id="PTHR35218:SF9">
    <property type="entry name" value="ENDONUCLEASE_EXONUCLEASE_PHOSPHATASE DOMAIN-CONTAINING PROTEIN"/>
    <property type="match status" value="1"/>
</dbReference>
<dbReference type="Gene3D" id="3.60.10.10">
    <property type="entry name" value="Endonuclease/exonuclease/phosphatase"/>
    <property type="match status" value="1"/>
</dbReference>